<comment type="cofactor">
    <cofactor evidence="1">
        <name>Zn(2+)</name>
        <dbReference type="ChEBI" id="CHEBI:29105"/>
    </cofactor>
</comment>
<sequence length="693" mass="81892">MNNSESKEKYLSEKKCMIWKKRTVLERFLMLGLLLLLIAFLTSIGLLLRSQKTNIVEKPRKDICLTRMCKYQAGSILSNMDLTVNPCEDFFKFACGSNRLYQNIYDDEIRVMHTLLNYMIYLGKEQLEKPNYTNDPTFVKKVKKYYESCLNKPTALKEVVKEFLYEMNLDTWPQIENDKSKSTIEEAATAAMVYKDMGLLIGIFIRPIHPKITLDLGYVTIHSDVLLNNTEEKFIKLKKEYTNLMNYVFGKLGLSARDSNKYVKEMIEFETSLAKIQEDYRRGYSSNSTISELRSKCPQIKWTNLMELLFEYIHHSEYYTGELQIRLNENYINALCELIGNTTNKRAIYNLLLWNVFIRYLPRFDYYFRQRLIDMKHVLRFRENFFKPLSGIHKLKWKSCIQDMESYVRTGLDYIMIKSMNPEKDVKEVQEYVNRISESMEEVFSEDEWMDDYSKNVSIVKINRITSHIGYGEIPVDKDFINLLFDNINFTDNYIQNILQVRKRVFSNHIFNENITAMMYKDYISEPMKVTAYYSDGEVEGRLAITLGIMNPPFYNYNSPKYLNFGGISFVIAHEFSHGFAELYFNEEKLENLTDADEDFTIHWPKEFMQEYNRRRDCLIRQYSQLSLGGNMTVDGDYTIKDNFADNNALTVSFRAYEKYLKQYGKEPSLPGLDFSNEQMYFIGYGQVIYTML</sequence>
<evidence type="ECO:0000256" key="1">
    <source>
        <dbReference type="ARBA" id="ARBA00001947"/>
    </source>
</evidence>
<dbReference type="InterPro" id="IPR018497">
    <property type="entry name" value="Peptidase_M13_C"/>
</dbReference>
<dbReference type="Gene3D" id="3.40.390.10">
    <property type="entry name" value="Collagenase (Catalytic Domain)"/>
    <property type="match status" value="1"/>
</dbReference>
<protein>
    <submittedName>
        <fullName evidence="12">Endothelin-converting protein 9</fullName>
    </submittedName>
</protein>
<dbReference type="InterPro" id="IPR008753">
    <property type="entry name" value="Peptidase_M13_N"/>
</dbReference>
<evidence type="ECO:0000256" key="5">
    <source>
        <dbReference type="ARBA" id="ARBA00022723"/>
    </source>
</evidence>
<feature type="domain" description="Peptidase M13 C-terminal" evidence="10">
    <location>
        <begin position="532"/>
        <end position="689"/>
    </location>
</feature>
<evidence type="ECO:0000256" key="3">
    <source>
        <dbReference type="ARBA" id="ARBA00007357"/>
    </source>
</evidence>
<evidence type="ECO:0000256" key="2">
    <source>
        <dbReference type="ARBA" id="ARBA00006629"/>
    </source>
</evidence>
<keyword evidence="8" id="KW-0482">Metalloprotease</keyword>
<dbReference type="PANTHER" id="PTHR11733:SF167">
    <property type="entry name" value="FI17812P1-RELATED"/>
    <property type="match status" value="1"/>
</dbReference>
<keyword evidence="4" id="KW-0645">Protease</keyword>
<evidence type="ECO:0000256" key="7">
    <source>
        <dbReference type="ARBA" id="ARBA00022833"/>
    </source>
</evidence>
<keyword evidence="9" id="KW-1133">Transmembrane helix</keyword>
<dbReference type="InterPro" id="IPR024079">
    <property type="entry name" value="MetalloPept_cat_dom_sf"/>
</dbReference>
<evidence type="ECO:0000256" key="6">
    <source>
        <dbReference type="ARBA" id="ARBA00022801"/>
    </source>
</evidence>
<accession>A0A1S5QNT0</accession>
<keyword evidence="5" id="KW-0479">Metal-binding</keyword>
<dbReference type="GO" id="GO:0046872">
    <property type="term" value="F:metal ion binding"/>
    <property type="evidence" value="ECO:0007669"/>
    <property type="project" value="UniProtKB-KW"/>
</dbReference>
<dbReference type="PROSITE" id="PS51885">
    <property type="entry name" value="NEPRILYSIN"/>
    <property type="match status" value="1"/>
</dbReference>
<evidence type="ECO:0000256" key="4">
    <source>
        <dbReference type="ARBA" id="ARBA00022670"/>
    </source>
</evidence>
<dbReference type="Pfam" id="PF05649">
    <property type="entry name" value="Peptidase_M13_N"/>
    <property type="match status" value="1"/>
</dbReference>
<feature type="transmembrane region" description="Helical" evidence="9">
    <location>
        <begin position="28"/>
        <end position="48"/>
    </location>
</feature>
<name>A0A1S5QNT0_TITSE</name>
<comment type="similarity">
    <text evidence="2">Belongs to the venom metalloproteinase (M12B) family.</text>
</comment>
<evidence type="ECO:0000259" key="11">
    <source>
        <dbReference type="Pfam" id="PF05649"/>
    </source>
</evidence>
<keyword evidence="9" id="KW-0472">Membrane</keyword>
<dbReference type="InterPro" id="IPR000718">
    <property type="entry name" value="Peptidase_M13"/>
</dbReference>
<reference evidence="12" key="1">
    <citation type="submission" date="2015-04" db="EMBL/GenBank/DDBJ databases">
        <title>Proteases from Tityus serrulatus venom gland: venom proteases and peptide maturation.</title>
        <authorList>
            <person name="Carmo A.O."/>
            <person name="Martins A.P.V."/>
            <person name="Oliveira-Mendes B.B.R."/>
            <person name="Horta C.C.R."/>
            <person name="Dantas A.E."/>
            <person name="Kalapothakis E."/>
        </authorList>
    </citation>
    <scope>NUCLEOTIDE SEQUENCE</scope>
</reference>
<evidence type="ECO:0000256" key="8">
    <source>
        <dbReference type="ARBA" id="ARBA00023049"/>
    </source>
</evidence>
<keyword evidence="6" id="KW-0378">Hydrolase</keyword>
<dbReference type="GO" id="GO:0005886">
    <property type="term" value="C:plasma membrane"/>
    <property type="evidence" value="ECO:0007669"/>
    <property type="project" value="TreeGrafter"/>
</dbReference>
<proteinExistence type="evidence at transcript level"/>
<organism evidence="12">
    <name type="scientific">Tityus serrulatus</name>
    <name type="common">Brazilian yellow scorpion</name>
    <dbReference type="NCBI Taxonomy" id="6887"/>
    <lineage>
        <taxon>Eukaryota</taxon>
        <taxon>Metazoa</taxon>
        <taxon>Ecdysozoa</taxon>
        <taxon>Arthropoda</taxon>
        <taxon>Chelicerata</taxon>
        <taxon>Arachnida</taxon>
        <taxon>Scorpiones</taxon>
        <taxon>Buthida</taxon>
        <taxon>Buthoidea</taxon>
        <taxon>Buthidae</taxon>
        <taxon>Tityus</taxon>
    </lineage>
</organism>
<keyword evidence="9" id="KW-0812">Transmembrane</keyword>
<dbReference type="CDD" id="cd08662">
    <property type="entry name" value="M13"/>
    <property type="match status" value="1"/>
</dbReference>
<evidence type="ECO:0000256" key="9">
    <source>
        <dbReference type="SAM" id="Phobius"/>
    </source>
</evidence>
<keyword evidence="7" id="KW-0862">Zinc</keyword>
<dbReference type="GO" id="GO:0016485">
    <property type="term" value="P:protein processing"/>
    <property type="evidence" value="ECO:0007669"/>
    <property type="project" value="TreeGrafter"/>
</dbReference>
<dbReference type="EMBL" id="KR068492">
    <property type="protein sequence ID" value="AMO02509.1"/>
    <property type="molecule type" value="mRNA"/>
</dbReference>
<feature type="domain" description="Peptidase M13 N-terminal" evidence="11">
    <location>
        <begin position="86"/>
        <end position="471"/>
    </location>
</feature>
<dbReference type="PRINTS" id="PR00786">
    <property type="entry name" value="NEPRILYSIN"/>
</dbReference>
<dbReference type="SUPFAM" id="SSF55486">
    <property type="entry name" value="Metalloproteases ('zincins'), catalytic domain"/>
    <property type="match status" value="1"/>
</dbReference>
<dbReference type="PANTHER" id="PTHR11733">
    <property type="entry name" value="ZINC METALLOPROTEASE FAMILY M13 NEPRILYSIN-RELATED"/>
    <property type="match status" value="1"/>
</dbReference>
<dbReference type="AlphaFoldDB" id="A0A1S5QNT0"/>
<dbReference type="GO" id="GO:0004222">
    <property type="term" value="F:metalloendopeptidase activity"/>
    <property type="evidence" value="ECO:0007669"/>
    <property type="project" value="InterPro"/>
</dbReference>
<dbReference type="Gene3D" id="1.10.1380.10">
    <property type="entry name" value="Neutral endopeptidase , domain2"/>
    <property type="match status" value="1"/>
</dbReference>
<evidence type="ECO:0000259" key="10">
    <source>
        <dbReference type="Pfam" id="PF01431"/>
    </source>
</evidence>
<dbReference type="Pfam" id="PF01431">
    <property type="entry name" value="Peptidase_M13"/>
    <property type="match status" value="1"/>
</dbReference>
<comment type="similarity">
    <text evidence="3">Belongs to the peptidase M13 family.</text>
</comment>
<dbReference type="InterPro" id="IPR042089">
    <property type="entry name" value="Peptidase_M13_dom_2"/>
</dbReference>
<evidence type="ECO:0000313" key="12">
    <source>
        <dbReference type="EMBL" id="AMO02509.1"/>
    </source>
</evidence>